<proteinExistence type="predicted"/>
<name>X1UML1_9ZZZZ</name>
<sequence length="38" mass="4715">LREKEQKYYDEKLKAFDEKSINMEQMYFGLAKETRKII</sequence>
<organism evidence="1">
    <name type="scientific">marine sediment metagenome</name>
    <dbReference type="NCBI Taxonomy" id="412755"/>
    <lineage>
        <taxon>unclassified sequences</taxon>
        <taxon>metagenomes</taxon>
        <taxon>ecological metagenomes</taxon>
    </lineage>
</organism>
<evidence type="ECO:0000313" key="1">
    <source>
        <dbReference type="EMBL" id="GAJ18759.1"/>
    </source>
</evidence>
<feature type="non-terminal residue" evidence="1">
    <location>
        <position position="38"/>
    </location>
</feature>
<reference evidence="1" key="1">
    <citation type="journal article" date="2014" name="Front. Microbiol.">
        <title>High frequency of phylogenetically diverse reductive dehalogenase-homologous genes in deep subseafloor sedimentary metagenomes.</title>
        <authorList>
            <person name="Kawai M."/>
            <person name="Futagami T."/>
            <person name="Toyoda A."/>
            <person name="Takaki Y."/>
            <person name="Nishi S."/>
            <person name="Hori S."/>
            <person name="Arai W."/>
            <person name="Tsubouchi T."/>
            <person name="Morono Y."/>
            <person name="Uchiyama I."/>
            <person name="Ito T."/>
            <person name="Fujiyama A."/>
            <person name="Inagaki F."/>
            <person name="Takami H."/>
        </authorList>
    </citation>
    <scope>NUCLEOTIDE SEQUENCE</scope>
    <source>
        <strain evidence="1">Expedition CK06-06</strain>
    </source>
</reference>
<dbReference type="EMBL" id="BARW01043256">
    <property type="protein sequence ID" value="GAJ18759.1"/>
    <property type="molecule type" value="Genomic_DNA"/>
</dbReference>
<feature type="non-terminal residue" evidence="1">
    <location>
        <position position="1"/>
    </location>
</feature>
<accession>X1UML1</accession>
<protein>
    <submittedName>
        <fullName evidence="1">Uncharacterized protein</fullName>
    </submittedName>
</protein>
<dbReference type="AlphaFoldDB" id="X1UML1"/>
<comment type="caution">
    <text evidence="1">The sequence shown here is derived from an EMBL/GenBank/DDBJ whole genome shotgun (WGS) entry which is preliminary data.</text>
</comment>
<gene>
    <name evidence="1" type="ORF">S12H4_63490</name>
</gene>